<evidence type="ECO:0000313" key="2">
    <source>
        <dbReference type="EMBL" id="RHK49381.1"/>
    </source>
</evidence>
<dbReference type="Pfam" id="PF12358">
    <property type="entry name" value="DUF3644"/>
    <property type="match status" value="1"/>
</dbReference>
<dbReference type="AlphaFoldDB" id="A0A3R6MK04"/>
<sequence length="324" mass="37633">MSNKKIYKGLIDKSIGSMLSAIEIYNKPDFKYREETFAILAINSWEILFKARLLKLNAYKLNTIYCYKPYISKKGVKSSKKKVLDRNRTGNPKTISIHDAMLRLNSAKELPIQIINNIDALIELRDNAIHFVNSNSISNQVQELGFACIKNYINIFKIWHPHNNLSQYNLYLMPLAYVDSKRLVHAAITKEEQNFLTLVKDKIDSSEHSADFDIAIQIEVNFKKTKSFDGLAIQYDKDGVPITLTEEEVRTKFPLTHADICKKALDRYTDFKQTQKFHSIMRTIKSDPKLCHNRKLDTANPNSISKNYFSTNVWQELDKHYTRK</sequence>
<dbReference type="Proteomes" id="UP000286598">
    <property type="component" value="Unassembled WGS sequence"/>
</dbReference>
<dbReference type="InterPro" id="IPR022104">
    <property type="entry name" value="DUF3644"/>
</dbReference>
<accession>A0A3R6MK04</accession>
<gene>
    <name evidence="2" type="ORF">DW060_09060</name>
</gene>
<protein>
    <submittedName>
        <fullName evidence="2">DUF3644 domain-containing protein</fullName>
    </submittedName>
</protein>
<proteinExistence type="predicted"/>
<evidence type="ECO:0000313" key="3">
    <source>
        <dbReference type="Proteomes" id="UP000286598"/>
    </source>
</evidence>
<organism evidence="2 3">
    <name type="scientific">Leyella stercorea</name>
    <dbReference type="NCBI Taxonomy" id="363265"/>
    <lineage>
        <taxon>Bacteria</taxon>
        <taxon>Pseudomonadati</taxon>
        <taxon>Bacteroidota</taxon>
        <taxon>Bacteroidia</taxon>
        <taxon>Bacteroidales</taxon>
        <taxon>Prevotellaceae</taxon>
        <taxon>Leyella</taxon>
    </lineage>
</organism>
<name>A0A3R6MK04_9BACT</name>
<dbReference type="OrthoDB" id="1398764at2"/>
<feature type="domain" description="DUF3644" evidence="1">
    <location>
        <begin position="10"/>
        <end position="207"/>
    </location>
</feature>
<reference evidence="2 3" key="1">
    <citation type="submission" date="2018-08" db="EMBL/GenBank/DDBJ databases">
        <title>A genome reference for cultivated species of the human gut microbiota.</title>
        <authorList>
            <person name="Zou Y."/>
            <person name="Xue W."/>
            <person name="Luo G."/>
        </authorList>
    </citation>
    <scope>NUCLEOTIDE SEQUENCE [LARGE SCALE GENOMIC DNA]</scope>
    <source>
        <strain evidence="2 3">AF42-9</strain>
    </source>
</reference>
<dbReference type="EMBL" id="QRNO01000044">
    <property type="protein sequence ID" value="RHK49381.1"/>
    <property type="molecule type" value="Genomic_DNA"/>
</dbReference>
<keyword evidence="3" id="KW-1185">Reference proteome</keyword>
<comment type="caution">
    <text evidence="2">The sequence shown here is derived from an EMBL/GenBank/DDBJ whole genome shotgun (WGS) entry which is preliminary data.</text>
</comment>
<evidence type="ECO:0000259" key="1">
    <source>
        <dbReference type="Pfam" id="PF12358"/>
    </source>
</evidence>